<keyword evidence="3" id="KW-0479">Metal-binding</keyword>
<evidence type="ECO:0000313" key="7">
    <source>
        <dbReference type="Proteomes" id="UP000005813"/>
    </source>
</evidence>
<dbReference type="NCBIfam" id="TIGR02481">
    <property type="entry name" value="hemeryth_dom"/>
    <property type="match status" value="1"/>
</dbReference>
<dbReference type="Gene3D" id="1.20.120.50">
    <property type="entry name" value="Hemerythrin-like"/>
    <property type="match status" value="1"/>
</dbReference>
<evidence type="ECO:0000256" key="1">
    <source>
        <dbReference type="ARBA" id="ARBA00010587"/>
    </source>
</evidence>
<evidence type="ECO:0000259" key="5">
    <source>
        <dbReference type="Pfam" id="PF01814"/>
    </source>
</evidence>
<keyword evidence="2" id="KW-0813">Transport</keyword>
<protein>
    <recommendedName>
        <fullName evidence="5">Hemerythrin-like domain-containing protein</fullName>
    </recommendedName>
</protein>
<evidence type="ECO:0000256" key="2">
    <source>
        <dbReference type="ARBA" id="ARBA00022621"/>
    </source>
</evidence>
<name>A0A828QWF0_CAMUP</name>
<dbReference type="InterPro" id="IPR012827">
    <property type="entry name" value="Hemerythrin_metal-bd"/>
</dbReference>
<evidence type="ECO:0000256" key="4">
    <source>
        <dbReference type="ARBA" id="ARBA00023004"/>
    </source>
</evidence>
<dbReference type="GO" id="GO:0005344">
    <property type="term" value="F:oxygen carrier activity"/>
    <property type="evidence" value="ECO:0007669"/>
    <property type="project" value="UniProtKB-KW"/>
</dbReference>
<dbReference type="InterPro" id="IPR016131">
    <property type="entry name" value="Haemerythrin_Fe_BS"/>
</dbReference>
<keyword evidence="4" id="KW-0408">Iron</keyword>
<dbReference type="GO" id="GO:0046872">
    <property type="term" value="F:metal ion binding"/>
    <property type="evidence" value="ECO:0007669"/>
    <property type="project" value="UniProtKB-KW"/>
</dbReference>
<dbReference type="AlphaFoldDB" id="A0A828QWF0"/>
<dbReference type="InterPro" id="IPR050669">
    <property type="entry name" value="Hemerythrin"/>
</dbReference>
<sequence>MYRLESLTMHNELLDAQHKELYELAKRITHLNSSFVLSKELKPFLRELLSFMNRHFVDEEEFMLQINYPNLSEHKKIHRKIILEIEEIIITEAKILNTMSRKIENVVTDLIFKHTAKEDYKIAQFYEENFLNKGKI</sequence>
<organism evidence="6 7">
    <name type="scientific">Campylobacter upsaliensis JV21</name>
    <dbReference type="NCBI Taxonomy" id="888826"/>
    <lineage>
        <taxon>Bacteria</taxon>
        <taxon>Pseudomonadati</taxon>
        <taxon>Campylobacterota</taxon>
        <taxon>Epsilonproteobacteria</taxon>
        <taxon>Campylobacterales</taxon>
        <taxon>Campylobacteraceae</taxon>
        <taxon>Campylobacter</taxon>
    </lineage>
</organism>
<dbReference type="PANTHER" id="PTHR37164">
    <property type="entry name" value="BACTERIOHEMERYTHRIN"/>
    <property type="match status" value="1"/>
</dbReference>
<accession>A0A828QWF0</accession>
<reference evidence="6 7" key="1">
    <citation type="submission" date="2010-12" db="EMBL/GenBank/DDBJ databases">
        <authorList>
            <person name="Muzny D."/>
            <person name="Qin X."/>
            <person name="Buhay C."/>
            <person name="Dugan-Rocha S."/>
            <person name="Ding Y."/>
            <person name="Chen G."/>
            <person name="Hawes A."/>
            <person name="Holder M."/>
            <person name="Jhangiani S."/>
            <person name="Johnson A."/>
            <person name="Khan Z."/>
            <person name="Li Z."/>
            <person name="Liu W."/>
            <person name="Liu X."/>
            <person name="Perez L."/>
            <person name="Shen H."/>
            <person name="Wang Q."/>
            <person name="Watt J."/>
            <person name="Xi L."/>
            <person name="Xin Y."/>
            <person name="Zhou J."/>
            <person name="Deng J."/>
            <person name="Jiang H."/>
            <person name="Liu Y."/>
            <person name="Qu J."/>
            <person name="Song X.-Z."/>
            <person name="Zhang L."/>
            <person name="Villasana D."/>
            <person name="Johnson A."/>
            <person name="Liu J."/>
            <person name="Liyanage D."/>
            <person name="Lorensuhewa L."/>
            <person name="Robinson T."/>
            <person name="Song A."/>
            <person name="Song B.-B."/>
            <person name="Dinh H."/>
            <person name="Thornton R."/>
            <person name="Coyle M."/>
            <person name="Francisco L."/>
            <person name="Jackson L."/>
            <person name="Javaid M."/>
            <person name="Korchina V."/>
            <person name="Kovar C."/>
            <person name="Mata R."/>
            <person name="Mathew T."/>
            <person name="Ngo R."/>
            <person name="Nguyen L."/>
            <person name="Nguyen N."/>
            <person name="Okwuonu G."/>
            <person name="Ongeri F."/>
            <person name="Pham C."/>
            <person name="Simmons D."/>
            <person name="Wilczek-Boney K."/>
            <person name="Hale W."/>
            <person name="Jakkamsetti A."/>
            <person name="Pham P."/>
            <person name="Ruth R."/>
            <person name="San Lucas F."/>
            <person name="Warren J."/>
            <person name="Zhang J."/>
            <person name="Zhao Z."/>
            <person name="Zhou C."/>
            <person name="Zhu D."/>
            <person name="Lee S."/>
            <person name="Bess C."/>
            <person name="Blankenburg K."/>
            <person name="Forbes L."/>
            <person name="Fu Q."/>
            <person name="Gubbala S."/>
            <person name="Hirani K."/>
            <person name="Jayaseelan J.C."/>
            <person name="Lara F."/>
            <person name="Munidasa M."/>
            <person name="Palculict T."/>
            <person name="Patil S."/>
            <person name="Pu L.-L."/>
            <person name="Saada N."/>
            <person name="Tang L."/>
            <person name="Weissenberger G."/>
            <person name="Zhu Y."/>
            <person name="Hemphill L."/>
            <person name="Shang Y."/>
            <person name="Youmans B."/>
            <person name="Ayvaz T."/>
            <person name="Ross M."/>
            <person name="Santibanez J."/>
            <person name="Aqrawi P."/>
            <person name="Gross S."/>
            <person name="Joshi V."/>
            <person name="Fowler G."/>
            <person name="Nazareth L."/>
            <person name="Reid J."/>
            <person name="Worley K."/>
            <person name="Petrosino J."/>
            <person name="Highlander S."/>
            <person name="Gibbs R."/>
        </authorList>
    </citation>
    <scope>NUCLEOTIDE SEQUENCE [LARGE SCALE GENOMIC DNA]</scope>
    <source>
        <strain evidence="6 7">JV21</strain>
    </source>
</reference>
<dbReference type="Pfam" id="PF01814">
    <property type="entry name" value="Hemerythrin"/>
    <property type="match status" value="1"/>
</dbReference>
<dbReference type="EMBL" id="AEPU01000031">
    <property type="protein sequence ID" value="EFU71357.1"/>
    <property type="molecule type" value="Genomic_DNA"/>
</dbReference>
<proteinExistence type="inferred from homology"/>
<comment type="similarity">
    <text evidence="1">Belongs to the hemerythrin family.</text>
</comment>
<dbReference type="InterPro" id="IPR012312">
    <property type="entry name" value="Hemerythrin-like"/>
</dbReference>
<dbReference type="Proteomes" id="UP000005813">
    <property type="component" value="Unassembled WGS sequence"/>
</dbReference>
<dbReference type="PANTHER" id="PTHR37164:SF1">
    <property type="entry name" value="BACTERIOHEMERYTHRIN"/>
    <property type="match status" value="1"/>
</dbReference>
<evidence type="ECO:0000256" key="3">
    <source>
        <dbReference type="ARBA" id="ARBA00022723"/>
    </source>
</evidence>
<dbReference type="CDD" id="cd12107">
    <property type="entry name" value="Hemerythrin"/>
    <property type="match status" value="1"/>
</dbReference>
<dbReference type="SUPFAM" id="SSF47188">
    <property type="entry name" value="Hemerythrin-like"/>
    <property type="match status" value="1"/>
</dbReference>
<feature type="domain" description="Hemerythrin-like" evidence="5">
    <location>
        <begin position="11"/>
        <end position="123"/>
    </location>
</feature>
<dbReference type="InterPro" id="IPR035938">
    <property type="entry name" value="Hemerythrin-like_sf"/>
</dbReference>
<evidence type="ECO:0000313" key="6">
    <source>
        <dbReference type="EMBL" id="EFU71357.1"/>
    </source>
</evidence>
<dbReference type="PROSITE" id="PS00550">
    <property type="entry name" value="HEMERYTHRINS"/>
    <property type="match status" value="1"/>
</dbReference>
<keyword evidence="2" id="KW-0561">Oxygen transport</keyword>
<comment type="caution">
    <text evidence="6">The sequence shown here is derived from an EMBL/GenBank/DDBJ whole genome shotgun (WGS) entry which is preliminary data.</text>
</comment>
<gene>
    <name evidence="6" type="ORF">HMPREF9400_1581</name>
</gene>